<gene>
    <name evidence="1" type="ORF">A9E74_02396</name>
</gene>
<dbReference type="Proteomes" id="UP000094379">
    <property type="component" value="Unassembled WGS sequence"/>
</dbReference>
<dbReference type="PATRIC" id="fig|291169.3.peg.2415"/>
<dbReference type="RefSeq" id="WP_069296787.1">
    <property type="nucleotide sequence ID" value="NZ_MCRI01000037.1"/>
</dbReference>
<organism evidence="1 2">
    <name type="scientific">Methylophaga muralis</name>
    <dbReference type="NCBI Taxonomy" id="291169"/>
    <lineage>
        <taxon>Bacteria</taxon>
        <taxon>Pseudomonadati</taxon>
        <taxon>Pseudomonadota</taxon>
        <taxon>Gammaproteobacteria</taxon>
        <taxon>Thiotrichales</taxon>
        <taxon>Piscirickettsiaceae</taxon>
        <taxon>Methylophaga</taxon>
    </lineage>
</organism>
<evidence type="ECO:0000313" key="1">
    <source>
        <dbReference type="EMBL" id="ODN65830.1"/>
    </source>
</evidence>
<protein>
    <submittedName>
        <fullName evidence="1">Uncharacterized protein</fullName>
    </submittedName>
</protein>
<accession>A0A1E3GP75</accession>
<reference evidence="1 2" key="1">
    <citation type="submission" date="2016-07" db="EMBL/GenBank/DDBJ databases">
        <title>Draft Genome Sequence of Methylophaga muralis Bur 1.</title>
        <authorList>
            <person name="Vasilenko O.V."/>
            <person name="Doronina N.V."/>
            <person name="Shmareva M.N."/>
            <person name="Tarlachkov S.V."/>
            <person name="Mustakhimov I."/>
            <person name="Trotsenko Y.A."/>
        </authorList>
    </citation>
    <scope>NUCLEOTIDE SEQUENCE [LARGE SCALE GENOMIC DNA]</scope>
    <source>
        <strain evidence="1 2">Bur 1</strain>
    </source>
</reference>
<name>A0A1E3GP75_9GAMM</name>
<evidence type="ECO:0000313" key="2">
    <source>
        <dbReference type="Proteomes" id="UP000094379"/>
    </source>
</evidence>
<keyword evidence="2" id="KW-1185">Reference proteome</keyword>
<dbReference type="EMBL" id="MCRI01000037">
    <property type="protein sequence ID" value="ODN65830.1"/>
    <property type="molecule type" value="Genomic_DNA"/>
</dbReference>
<comment type="caution">
    <text evidence="1">The sequence shown here is derived from an EMBL/GenBank/DDBJ whole genome shotgun (WGS) entry which is preliminary data.</text>
</comment>
<sequence>MQKLILQIIIRQWDKSQLSEQHKQAREDLPDQYPLSSATVALSDGRIMLDQHGDDISGNRINYQLIDENSFLIDRLRIDLKTKTVEFKSRLQADEPPILLTTINEGWIQCQYQWRYRVEEGGFIYWLYENVVINVGFFNEIDTNVFIDNPPQQRFESLVANQ</sequence>
<dbReference type="AlphaFoldDB" id="A0A1E3GP75"/>
<proteinExistence type="predicted"/>